<sequence>MSSTRPATHPAQASSIAPGTARSTGRWAEVGLLIVALVLGLGGFVLTALNRTGSSPAQILQLGGSLVAVAVVVHLWVRRTAPWADPVLLPAAVALNGLGLAMIQRLDLSYERLEQTHDYAPKQAMWTGIGVVLFCAVLVVRDYRLLRRWDRWAMWGGLAFLVLPFIPGLGQSINGARIWIHLGPMSFQPAELTKVLLAVFFASYLISNRDNLALAGRRILWMNLPRARHLGPLMVVWGVSILVLVMQKDLGSSVLLFGLFVVTLYVATDRPSWLVLGALLFVPAAWFAATHLHHVQQRITAWLDAMDPAVYDAQGGSWQLVMGLFGMASGGVLGSGWGSGYPNLVTFANSDFIIASIGEELGLTGTLAILMLYLLLIERGLRTAMSLRDGFGKLLAVGLSFTIAIQVFVVVGGVTRLIPLTGLTMPFIAYGGSSLVANWMILALLIRLSDAARRPPTTAPRFVDTAELPTGIRRHVLDAGAESDPEGPALEADPIIDPEAYGGGEPSPANDPAVPSTPSTPSAPSASSVPSAPSGPPAPAPWPGAPAPQPGAAPDGSAHLGPPAPYPYEAQAPEPPYGVQAPEPPRPSPGDPFATTVINAEEEEQA</sequence>
<dbReference type="GO" id="GO:0015648">
    <property type="term" value="F:lipid-linked peptidoglycan transporter activity"/>
    <property type="evidence" value="ECO:0007669"/>
    <property type="project" value="TreeGrafter"/>
</dbReference>
<evidence type="ECO:0000256" key="3">
    <source>
        <dbReference type="ARBA" id="ARBA00022960"/>
    </source>
</evidence>
<proteinExistence type="predicted"/>
<dbReference type="InterPro" id="IPR001182">
    <property type="entry name" value="FtsW/RodA"/>
</dbReference>
<feature type="transmembrane region" description="Helical" evidence="7">
    <location>
        <begin position="273"/>
        <end position="292"/>
    </location>
</feature>
<feature type="compositionally biased region" description="Pro residues" evidence="6">
    <location>
        <begin position="533"/>
        <end position="551"/>
    </location>
</feature>
<reference evidence="8 9" key="1">
    <citation type="submission" date="2012-05" db="EMBL/GenBank/DDBJ databases">
        <authorList>
            <person name="Harkins D.M."/>
            <person name="Madupu R."/>
            <person name="Durkin A.S."/>
            <person name="Torralba M."/>
            <person name="Methe B."/>
            <person name="Sutton G.G."/>
            <person name="Nelson K.E."/>
        </authorList>
    </citation>
    <scope>NUCLEOTIDE SEQUENCE [LARGE SCALE GENOMIC DNA]</scope>
    <source>
        <strain evidence="8 9">F0489</strain>
    </source>
</reference>
<feature type="transmembrane region" description="Helical" evidence="7">
    <location>
        <begin position="394"/>
        <end position="415"/>
    </location>
</feature>
<dbReference type="eggNOG" id="COG0772">
    <property type="taxonomic scope" value="Bacteria"/>
</dbReference>
<feature type="transmembrane region" description="Helical" evidence="7">
    <location>
        <begin position="27"/>
        <end position="47"/>
    </location>
</feature>
<comment type="caution">
    <text evidence="8">The sequence shown here is derived from an EMBL/GenBank/DDBJ whole genome shotgun (WGS) entry which is preliminary data.</text>
</comment>
<feature type="transmembrane region" description="Helical" evidence="7">
    <location>
        <begin position="59"/>
        <end position="77"/>
    </location>
</feature>
<feature type="transmembrane region" description="Helical" evidence="7">
    <location>
        <begin position="152"/>
        <end position="170"/>
    </location>
</feature>
<dbReference type="PANTHER" id="PTHR30474:SF3">
    <property type="entry name" value="PEPTIDOGLYCAN GLYCOSYLTRANSFERASE RODA"/>
    <property type="match status" value="1"/>
</dbReference>
<dbReference type="PATRIC" id="fig|1125718.3.peg.662"/>
<evidence type="ECO:0000256" key="1">
    <source>
        <dbReference type="ARBA" id="ARBA00004141"/>
    </source>
</evidence>
<feature type="transmembrane region" description="Helical" evidence="7">
    <location>
        <begin position="191"/>
        <end position="207"/>
    </location>
</feature>
<evidence type="ECO:0000256" key="5">
    <source>
        <dbReference type="ARBA" id="ARBA00023136"/>
    </source>
</evidence>
<keyword evidence="5 7" id="KW-0472">Membrane</keyword>
<dbReference type="Proteomes" id="UP000002941">
    <property type="component" value="Unassembled WGS sequence"/>
</dbReference>
<evidence type="ECO:0000313" key="9">
    <source>
        <dbReference type="Proteomes" id="UP000002941"/>
    </source>
</evidence>
<feature type="transmembrane region" description="Helical" evidence="7">
    <location>
        <begin position="352"/>
        <end position="374"/>
    </location>
</feature>
<evidence type="ECO:0000256" key="2">
    <source>
        <dbReference type="ARBA" id="ARBA00022692"/>
    </source>
</evidence>
<organism evidence="8 9">
    <name type="scientific">Actinomyces massiliensis F0489</name>
    <dbReference type="NCBI Taxonomy" id="1125718"/>
    <lineage>
        <taxon>Bacteria</taxon>
        <taxon>Bacillati</taxon>
        <taxon>Actinomycetota</taxon>
        <taxon>Actinomycetes</taxon>
        <taxon>Actinomycetales</taxon>
        <taxon>Actinomycetaceae</taxon>
        <taxon>Actinomyces</taxon>
    </lineage>
</organism>
<keyword evidence="4 7" id="KW-1133">Transmembrane helix</keyword>
<dbReference type="GO" id="GO:0008360">
    <property type="term" value="P:regulation of cell shape"/>
    <property type="evidence" value="ECO:0007669"/>
    <property type="project" value="UniProtKB-KW"/>
</dbReference>
<dbReference type="GO" id="GO:0005886">
    <property type="term" value="C:plasma membrane"/>
    <property type="evidence" value="ECO:0007669"/>
    <property type="project" value="TreeGrafter"/>
</dbReference>
<evidence type="ECO:0000256" key="4">
    <source>
        <dbReference type="ARBA" id="ARBA00022989"/>
    </source>
</evidence>
<gene>
    <name evidence="8" type="ORF">HMPREF1318_2468</name>
</gene>
<dbReference type="EMBL" id="AKFT01000045">
    <property type="protein sequence ID" value="EJF46804.1"/>
    <property type="molecule type" value="Genomic_DNA"/>
</dbReference>
<evidence type="ECO:0000313" key="8">
    <source>
        <dbReference type="EMBL" id="EJF46804.1"/>
    </source>
</evidence>
<feature type="compositionally biased region" description="Low complexity" evidence="6">
    <location>
        <begin position="512"/>
        <end position="532"/>
    </location>
</feature>
<dbReference type="PANTHER" id="PTHR30474">
    <property type="entry name" value="CELL CYCLE PROTEIN"/>
    <property type="match status" value="1"/>
</dbReference>
<keyword evidence="3" id="KW-0133">Cell shape</keyword>
<evidence type="ECO:0000256" key="6">
    <source>
        <dbReference type="SAM" id="MobiDB-lite"/>
    </source>
</evidence>
<name>J0NI84_9ACTO</name>
<protein>
    <submittedName>
        <fullName evidence="8">Cell cycle protein, FtsW/RodA/SpoVE family</fullName>
    </submittedName>
</protein>
<keyword evidence="9" id="KW-1185">Reference proteome</keyword>
<feature type="transmembrane region" description="Helical" evidence="7">
    <location>
        <begin position="427"/>
        <end position="446"/>
    </location>
</feature>
<comment type="subcellular location">
    <subcellularLocation>
        <location evidence="1">Membrane</location>
        <topology evidence="1">Multi-pass membrane protein</topology>
    </subcellularLocation>
</comment>
<dbReference type="GO" id="GO:0032153">
    <property type="term" value="C:cell division site"/>
    <property type="evidence" value="ECO:0007669"/>
    <property type="project" value="TreeGrafter"/>
</dbReference>
<evidence type="ECO:0000256" key="7">
    <source>
        <dbReference type="SAM" id="Phobius"/>
    </source>
</evidence>
<keyword evidence="2 7" id="KW-0812">Transmembrane</keyword>
<dbReference type="RefSeq" id="WP_008730252.1">
    <property type="nucleotide sequence ID" value="NZ_AKFT01000045.1"/>
</dbReference>
<feature type="transmembrane region" description="Helical" evidence="7">
    <location>
        <begin position="227"/>
        <end position="245"/>
    </location>
</feature>
<dbReference type="AlphaFoldDB" id="J0NI84"/>
<dbReference type="OrthoDB" id="9812661at2"/>
<feature type="region of interest" description="Disordered" evidence="6">
    <location>
        <begin position="480"/>
        <end position="606"/>
    </location>
</feature>
<dbReference type="GO" id="GO:0051301">
    <property type="term" value="P:cell division"/>
    <property type="evidence" value="ECO:0007669"/>
    <property type="project" value="InterPro"/>
</dbReference>
<accession>J0NI84</accession>
<dbReference type="Pfam" id="PF01098">
    <property type="entry name" value="FTSW_RODA_SPOVE"/>
    <property type="match status" value="1"/>
</dbReference>
<feature type="transmembrane region" description="Helical" evidence="7">
    <location>
        <begin position="124"/>
        <end position="140"/>
    </location>
</feature>
<feature type="transmembrane region" description="Helical" evidence="7">
    <location>
        <begin position="83"/>
        <end position="103"/>
    </location>
</feature>
<feature type="transmembrane region" description="Helical" evidence="7">
    <location>
        <begin position="320"/>
        <end position="340"/>
    </location>
</feature>